<organism evidence="12 13">
    <name type="scientific">Microbacterium lacus</name>
    <dbReference type="NCBI Taxonomy" id="415217"/>
    <lineage>
        <taxon>Bacteria</taxon>
        <taxon>Bacillati</taxon>
        <taxon>Actinomycetota</taxon>
        <taxon>Actinomycetes</taxon>
        <taxon>Micrococcales</taxon>
        <taxon>Microbacteriaceae</taxon>
        <taxon>Microbacterium</taxon>
    </lineage>
</organism>
<feature type="domain" description="Ribonucleotide reductase large subunit" evidence="11">
    <location>
        <begin position="570"/>
        <end position="592"/>
    </location>
</feature>
<keyword evidence="13" id="KW-1185">Reference proteome</keyword>
<keyword evidence="7 10" id="KW-0215">Deoxyribonucleotide synthesis</keyword>
<dbReference type="Pfam" id="PF02867">
    <property type="entry name" value="Ribonuc_red_lgC"/>
    <property type="match status" value="1"/>
</dbReference>
<comment type="catalytic activity">
    <reaction evidence="9 10">
        <text>a 2'-deoxyribonucleoside 5'-diphosphate + [thioredoxin]-disulfide + H2O = a ribonucleoside 5'-diphosphate + [thioredoxin]-dithiol</text>
        <dbReference type="Rhea" id="RHEA:23252"/>
        <dbReference type="Rhea" id="RHEA-COMP:10698"/>
        <dbReference type="Rhea" id="RHEA-COMP:10700"/>
        <dbReference type="ChEBI" id="CHEBI:15377"/>
        <dbReference type="ChEBI" id="CHEBI:29950"/>
        <dbReference type="ChEBI" id="CHEBI:50058"/>
        <dbReference type="ChEBI" id="CHEBI:57930"/>
        <dbReference type="ChEBI" id="CHEBI:73316"/>
        <dbReference type="EC" id="1.17.4.1"/>
    </reaction>
</comment>
<comment type="similarity">
    <text evidence="1 10">Belongs to the ribonucleoside diphosphate reductase large chain family.</text>
</comment>
<dbReference type="InterPro" id="IPR008926">
    <property type="entry name" value="RNR_R1-su_N"/>
</dbReference>
<dbReference type="RefSeq" id="WP_344054714.1">
    <property type="nucleotide sequence ID" value="NZ_BAAAPK010000001.1"/>
</dbReference>
<dbReference type="NCBIfam" id="TIGR02506">
    <property type="entry name" value="NrdE_NrdA"/>
    <property type="match status" value="1"/>
</dbReference>
<dbReference type="PROSITE" id="PS00089">
    <property type="entry name" value="RIBORED_LARGE"/>
    <property type="match status" value="1"/>
</dbReference>
<sequence length="718" mass="81045">MVASAVTEGTFKTEARFDGMDYHALNAMLNLYDENGNIQFDADKRAAREYFLQHVNQNTVFFHSLKERLDYLVEKEYYEPTVLAKYPFEFIQQLNDFAYGKKFRFETFLGAFKYYTSYTLKTFDGKRYLERFEDRVVMTALALADGDEKLATNLVDEILSGRFQPATPTFLNAGKAQRGELVSCFLLRIEDNMESISRGINSSLQLSKRGGGVALLLSNIRESGAPIKQIENQSSGIIPVMKLLEDSFSYANQLGARQGAGAVYLSAHHPDILRFLDTKRENADEKIRIKTLSLGVVVPDITFELAKNGEDMYLFSPYDVERVYGVPFGDISVTEKYREMVDDARIKKTKINAREFFQTLAEIQFESGYPYIMFEDTVNKANPIKGRINMSNLCSEILQVNTPTTYNEDLSYQEVGKDISCNLGSLNIALAMDGGDLARTVDTSIRALTAVSDQSHIASVRSIESGNDRSHAIGLGQMNLHGYLAREHVYYGSEEGVDFTNIYFYSVLFHALTASNKIAIERGEAFDGFADSTYASGEFFDKYIEQEWVPATDKVKDMFAGHHIPTQDDWRALKASIQAHGIYNQNLQAVPPTGSISYINNSTSSIHPIAAKIEIRKEGKLGRVYYPAAFMTNDNLEYYQDAYEIGYEKVIDTYAAATQHVDQGLSLTLFFKDTATTRDINKAQIYAWRKGIKTIYYIRLRQMALEGTDMSECVSCTL</sequence>
<evidence type="ECO:0000256" key="7">
    <source>
        <dbReference type="ARBA" id="ARBA00023116"/>
    </source>
</evidence>
<dbReference type="Pfam" id="PF08343">
    <property type="entry name" value="RNR_N"/>
    <property type="match status" value="1"/>
</dbReference>
<dbReference type="CDD" id="cd01679">
    <property type="entry name" value="RNR_I"/>
    <property type="match status" value="1"/>
</dbReference>
<keyword evidence="3" id="KW-0021">Allosteric enzyme</keyword>
<dbReference type="PRINTS" id="PR01183">
    <property type="entry name" value="RIBORDTASEM1"/>
</dbReference>
<evidence type="ECO:0000256" key="2">
    <source>
        <dbReference type="ARBA" id="ARBA00012274"/>
    </source>
</evidence>
<dbReference type="PANTHER" id="PTHR11573:SF30">
    <property type="entry name" value="RIBONUCLEOSIDE-DIPHOSPHATE REDUCTASE 2 SUBUNIT ALPHA"/>
    <property type="match status" value="1"/>
</dbReference>
<dbReference type="Gene3D" id="1.10.1650.20">
    <property type="match status" value="1"/>
</dbReference>
<protein>
    <recommendedName>
        <fullName evidence="2 10">Ribonucleoside-diphosphate reductase</fullName>
        <ecNumber evidence="2 10">1.17.4.1</ecNumber>
    </recommendedName>
</protein>
<keyword evidence="6 10" id="KW-0560">Oxidoreductase</keyword>
<accession>A0ABP4SX01</accession>
<keyword evidence="4" id="KW-0547">Nucleotide-binding</keyword>
<dbReference type="InterPro" id="IPR000788">
    <property type="entry name" value="RNR_lg_C"/>
</dbReference>
<dbReference type="InterPro" id="IPR013554">
    <property type="entry name" value="RNR_N"/>
</dbReference>
<dbReference type="Pfam" id="PF00317">
    <property type="entry name" value="Ribonuc_red_lgN"/>
    <property type="match status" value="1"/>
</dbReference>
<evidence type="ECO:0000256" key="3">
    <source>
        <dbReference type="ARBA" id="ARBA00022533"/>
    </source>
</evidence>
<evidence type="ECO:0000256" key="9">
    <source>
        <dbReference type="ARBA" id="ARBA00047754"/>
    </source>
</evidence>
<dbReference type="Proteomes" id="UP001500596">
    <property type="component" value="Unassembled WGS sequence"/>
</dbReference>
<evidence type="ECO:0000313" key="13">
    <source>
        <dbReference type="Proteomes" id="UP001500596"/>
    </source>
</evidence>
<dbReference type="EMBL" id="BAAAPK010000001">
    <property type="protein sequence ID" value="GAA1678603.1"/>
    <property type="molecule type" value="Genomic_DNA"/>
</dbReference>
<dbReference type="Gene3D" id="3.20.70.20">
    <property type="match status" value="1"/>
</dbReference>
<reference evidence="13" key="1">
    <citation type="journal article" date="2019" name="Int. J. Syst. Evol. Microbiol.">
        <title>The Global Catalogue of Microorganisms (GCM) 10K type strain sequencing project: providing services to taxonomists for standard genome sequencing and annotation.</title>
        <authorList>
            <consortium name="The Broad Institute Genomics Platform"/>
            <consortium name="The Broad Institute Genome Sequencing Center for Infectious Disease"/>
            <person name="Wu L."/>
            <person name="Ma J."/>
        </authorList>
    </citation>
    <scope>NUCLEOTIDE SEQUENCE [LARGE SCALE GENOMIC DNA]</scope>
    <source>
        <strain evidence="13">JCM 15575</strain>
    </source>
</reference>
<keyword evidence="5" id="KW-0067">ATP-binding</keyword>
<name>A0ABP4SX01_9MICO</name>
<evidence type="ECO:0000256" key="10">
    <source>
        <dbReference type="RuleBase" id="RU003410"/>
    </source>
</evidence>
<dbReference type="PANTHER" id="PTHR11573">
    <property type="entry name" value="RIBONUCLEOSIDE-DIPHOSPHATE REDUCTASE LARGE CHAIN"/>
    <property type="match status" value="1"/>
</dbReference>
<keyword evidence="8" id="KW-1015">Disulfide bond</keyword>
<dbReference type="InterPro" id="IPR013509">
    <property type="entry name" value="RNR_lsu_N"/>
</dbReference>
<dbReference type="SUPFAM" id="SSF48168">
    <property type="entry name" value="R1 subunit of ribonucleotide reductase, N-terminal domain"/>
    <property type="match status" value="1"/>
</dbReference>
<evidence type="ECO:0000256" key="4">
    <source>
        <dbReference type="ARBA" id="ARBA00022741"/>
    </source>
</evidence>
<evidence type="ECO:0000256" key="8">
    <source>
        <dbReference type="ARBA" id="ARBA00023157"/>
    </source>
</evidence>
<evidence type="ECO:0000313" key="12">
    <source>
        <dbReference type="EMBL" id="GAA1678603.1"/>
    </source>
</evidence>
<evidence type="ECO:0000256" key="5">
    <source>
        <dbReference type="ARBA" id="ARBA00022840"/>
    </source>
</evidence>
<proteinExistence type="inferred from homology"/>
<comment type="function">
    <text evidence="10">Provides the precursors necessary for DNA synthesis. Catalyzes the biosynthesis of deoxyribonucleotides from the corresponding ribonucleotides.</text>
</comment>
<dbReference type="SUPFAM" id="SSF51998">
    <property type="entry name" value="PFL-like glycyl radical enzymes"/>
    <property type="match status" value="1"/>
</dbReference>
<dbReference type="InterPro" id="IPR026459">
    <property type="entry name" value="RNR_1b_NrdE"/>
</dbReference>
<dbReference type="InterPro" id="IPR039718">
    <property type="entry name" value="Rrm1"/>
</dbReference>
<dbReference type="EC" id="1.17.4.1" evidence="2 10"/>
<dbReference type="NCBIfam" id="TIGR04170">
    <property type="entry name" value="RNR_1b_NrdE"/>
    <property type="match status" value="1"/>
</dbReference>
<evidence type="ECO:0000256" key="6">
    <source>
        <dbReference type="ARBA" id="ARBA00023002"/>
    </source>
</evidence>
<dbReference type="InterPro" id="IPR013346">
    <property type="entry name" value="NrdE_NrdA_C"/>
</dbReference>
<gene>
    <name evidence="12" type="primary">nrdE</name>
    <name evidence="12" type="ORF">GCM10009807_23150</name>
</gene>
<evidence type="ECO:0000256" key="1">
    <source>
        <dbReference type="ARBA" id="ARBA00010406"/>
    </source>
</evidence>
<comment type="caution">
    <text evidence="12">The sequence shown here is derived from an EMBL/GenBank/DDBJ whole genome shotgun (WGS) entry which is preliminary data.</text>
</comment>
<evidence type="ECO:0000259" key="11">
    <source>
        <dbReference type="PROSITE" id="PS00089"/>
    </source>
</evidence>